<protein>
    <submittedName>
        <fullName evidence="3">Uncharacterized protein</fullName>
    </submittedName>
</protein>
<accession>A0A8T1WVW2</accession>
<feature type="region of interest" description="Disordered" evidence="2">
    <location>
        <begin position="286"/>
        <end position="331"/>
    </location>
</feature>
<gene>
    <name evidence="3" type="ORF">PHYBOEH_000519</name>
</gene>
<feature type="coiled-coil region" evidence="1">
    <location>
        <begin position="158"/>
        <end position="259"/>
    </location>
</feature>
<dbReference type="OrthoDB" id="167962at2759"/>
<dbReference type="Proteomes" id="UP000693981">
    <property type="component" value="Unassembled WGS sequence"/>
</dbReference>
<proteinExistence type="predicted"/>
<evidence type="ECO:0000313" key="4">
    <source>
        <dbReference type="Proteomes" id="UP000693981"/>
    </source>
</evidence>
<feature type="compositionally biased region" description="Basic and acidic residues" evidence="2">
    <location>
        <begin position="301"/>
        <end position="331"/>
    </location>
</feature>
<comment type="caution">
    <text evidence="3">The sequence shown here is derived from an EMBL/GenBank/DDBJ whole genome shotgun (WGS) entry which is preliminary data.</text>
</comment>
<feature type="compositionally biased region" description="Low complexity" evidence="2">
    <location>
        <begin position="286"/>
        <end position="298"/>
    </location>
</feature>
<evidence type="ECO:0000313" key="3">
    <source>
        <dbReference type="EMBL" id="KAG7397586.1"/>
    </source>
</evidence>
<evidence type="ECO:0000256" key="1">
    <source>
        <dbReference type="SAM" id="Coils"/>
    </source>
</evidence>
<evidence type="ECO:0000256" key="2">
    <source>
        <dbReference type="SAM" id="MobiDB-lite"/>
    </source>
</evidence>
<feature type="coiled-coil region" evidence="1">
    <location>
        <begin position="6"/>
        <end position="33"/>
    </location>
</feature>
<keyword evidence="1" id="KW-0175">Coiled coil</keyword>
<organism evidence="3 4">
    <name type="scientific">Phytophthora boehmeriae</name>
    <dbReference type="NCBI Taxonomy" id="109152"/>
    <lineage>
        <taxon>Eukaryota</taxon>
        <taxon>Sar</taxon>
        <taxon>Stramenopiles</taxon>
        <taxon>Oomycota</taxon>
        <taxon>Peronosporomycetes</taxon>
        <taxon>Peronosporales</taxon>
        <taxon>Peronosporaceae</taxon>
        <taxon>Phytophthora</taxon>
    </lineage>
</organism>
<sequence length="864" mass="97200">MLNPQVAEIQSRVEDLVRRYDDALAAMEMEENRDDEDDSFGDNRVQTPSRWRVGDVLLSTHRSLARTSTHTERTIVSEFADDPEVNSAMGPGAQKMGNDLTEVAEQAARRHQRLSHIHQALYVASRGESIGNIDDEDEEYHHLPSSARELERQLRGTIEALHRENASMMAQLQDAQRSNREACLAAEQQAQELSRAQRALRAQSEELRLAQETNDKSAEASNALLASWRDKFQASSKAAAAAEAAVQELEAKVRAQSEEIMKQTFVMQTKAQEMERFKEHEAARQRTSAAAQAAALADAEAEAKRTKAKAVEDKRRSKASVEDSSRGLREMEEKVRTLESALHYAENATKDLEKENAELSQRMRDMQVRFGELRKYTLSARAEDMKAAAESTFSLRLREQTPPGKIRKRKKDEIVPKGAVAKPIERSTPKTVSAEIKHELLNEIDEIDNDDNVRVENEFSSDSEMEEDEPDEQFDEVERDELEMNTALKHVVATMFPPLAPEQNGSSLDDNIAQYEDSTRSPLRDIFPGPVDPGTVVSTGNMVPRSELNALRVLYDNEIEELRQQYVEGLLEYKRLVIEQYGRRQAVERERHRLEIEGLLRLIQTKFHAEFGRRNDRLKRSKQALKALYNALRKYSVPTIKPPRHDKDQHAPANSPAPLRTLLNAAILAMSSSAKRNQKGTLQIAAICDQLMANRPVMAIHTVIRESKPASDTTTEEAECQTDVITKSSEGGSNIEHIALEALRLMTGAPISPLLIAEMRRSLPRLPPGNYYVSSGLRHALFQELMRYYATVGLNPDSPARPSGEDQLREVEVVIGSPRDTPFLRRKAVEALESKTRQRNRRHLFTSGGVAILQTAFTSASSGH</sequence>
<dbReference type="EMBL" id="JAGDFL010000108">
    <property type="protein sequence ID" value="KAG7397586.1"/>
    <property type="molecule type" value="Genomic_DNA"/>
</dbReference>
<name>A0A8T1WVW2_9STRA</name>
<reference evidence="3" key="1">
    <citation type="submission" date="2021-02" db="EMBL/GenBank/DDBJ databases">
        <authorList>
            <person name="Palmer J.M."/>
        </authorList>
    </citation>
    <scope>NUCLEOTIDE SEQUENCE</scope>
    <source>
        <strain evidence="3">SCRP23</strain>
    </source>
</reference>
<keyword evidence="4" id="KW-1185">Reference proteome</keyword>
<dbReference type="AlphaFoldDB" id="A0A8T1WVW2"/>